<dbReference type="OrthoDB" id="58662at2"/>
<accession>A0A518B859</accession>
<reference evidence="1 2" key="1">
    <citation type="submission" date="2019-02" db="EMBL/GenBank/DDBJ databases">
        <title>Deep-cultivation of Planctomycetes and their phenomic and genomic characterization uncovers novel biology.</title>
        <authorList>
            <person name="Wiegand S."/>
            <person name="Jogler M."/>
            <person name="Boedeker C."/>
            <person name="Pinto D."/>
            <person name="Vollmers J."/>
            <person name="Rivas-Marin E."/>
            <person name="Kohn T."/>
            <person name="Peeters S.H."/>
            <person name="Heuer A."/>
            <person name="Rast P."/>
            <person name="Oberbeckmann S."/>
            <person name="Bunk B."/>
            <person name="Jeske O."/>
            <person name="Meyerdierks A."/>
            <person name="Storesund J.E."/>
            <person name="Kallscheuer N."/>
            <person name="Luecker S."/>
            <person name="Lage O.M."/>
            <person name="Pohl T."/>
            <person name="Merkel B.J."/>
            <person name="Hornburger P."/>
            <person name="Mueller R.-W."/>
            <person name="Bruemmer F."/>
            <person name="Labrenz M."/>
            <person name="Spormann A.M."/>
            <person name="Op den Camp H."/>
            <person name="Overmann J."/>
            <person name="Amann R."/>
            <person name="Jetten M.S.M."/>
            <person name="Mascher T."/>
            <person name="Medema M.H."/>
            <person name="Devos D.P."/>
            <person name="Kaster A.-K."/>
            <person name="Ovreas L."/>
            <person name="Rohde M."/>
            <person name="Galperin M.Y."/>
            <person name="Jogler C."/>
        </authorList>
    </citation>
    <scope>NUCLEOTIDE SEQUENCE [LARGE SCALE GENOMIC DNA]</scope>
    <source>
        <strain evidence="1 2">Pan216</strain>
    </source>
</reference>
<gene>
    <name evidence="1" type="ORF">Pan216_40350</name>
</gene>
<keyword evidence="2" id="KW-1185">Reference proteome</keyword>
<evidence type="ECO:0000313" key="2">
    <source>
        <dbReference type="Proteomes" id="UP000317093"/>
    </source>
</evidence>
<dbReference type="KEGG" id="knv:Pan216_40350"/>
<dbReference type="Proteomes" id="UP000317093">
    <property type="component" value="Chromosome"/>
</dbReference>
<protein>
    <submittedName>
        <fullName evidence="1">Uncharacterized protein</fullName>
    </submittedName>
</protein>
<dbReference type="AlphaFoldDB" id="A0A518B859"/>
<sequence length="384" mass="41387">MRKVREQRRRSFEVERLEERAVPNADLPVAPEAFLASSTEVNELDFIPGTVNFGFSAFLEAESGFFIDGRQVLPDGQGNFPFNRVADYEGDGDLDLFVVAGAVDDPGPYADVSSVHIYDYQSVLGGIPEELASIPVFEGYQGGFSDFTILQYDTDEELELAFVAGDPTVERHLLIAELSDDGELTPEYSDIPFPGFRGRVLLATGPELIAPDGSTLPQELFVTADAEQLDGDHYIHTQVIEQGAVVQNWVADTGANNLTGTGVYDLTGTGTPVLITYFAPTDGSTPFARAFEPDGTETTFPLLDSTPVNAALEDALGATGTIGEMVAYLRIRSIDTEDPTLFAGEVAMLQEGATNPDRYLTVFALNPLDPSAPEVLQLVQTAVG</sequence>
<name>A0A518B859_9BACT</name>
<dbReference type="EMBL" id="CP036279">
    <property type="protein sequence ID" value="QDU63160.1"/>
    <property type="molecule type" value="Genomic_DNA"/>
</dbReference>
<proteinExistence type="predicted"/>
<organism evidence="1 2">
    <name type="scientific">Kolteria novifilia</name>
    <dbReference type="NCBI Taxonomy" id="2527975"/>
    <lineage>
        <taxon>Bacteria</taxon>
        <taxon>Pseudomonadati</taxon>
        <taxon>Planctomycetota</taxon>
        <taxon>Planctomycetia</taxon>
        <taxon>Kolteriales</taxon>
        <taxon>Kolteriaceae</taxon>
        <taxon>Kolteria</taxon>
    </lineage>
</organism>
<evidence type="ECO:0000313" key="1">
    <source>
        <dbReference type="EMBL" id="QDU63160.1"/>
    </source>
</evidence>
<dbReference type="RefSeq" id="WP_145260412.1">
    <property type="nucleotide sequence ID" value="NZ_CP036279.1"/>
</dbReference>